<proteinExistence type="predicted"/>
<evidence type="ECO:0000313" key="3">
    <source>
        <dbReference type="Proteomes" id="UP000594459"/>
    </source>
</evidence>
<organism evidence="2 3">
    <name type="scientific">Qipengyuania soli</name>
    <dbReference type="NCBI Taxonomy" id="2782568"/>
    <lineage>
        <taxon>Bacteria</taxon>
        <taxon>Pseudomonadati</taxon>
        <taxon>Pseudomonadota</taxon>
        <taxon>Alphaproteobacteria</taxon>
        <taxon>Sphingomonadales</taxon>
        <taxon>Erythrobacteraceae</taxon>
        <taxon>Qipengyuania</taxon>
    </lineage>
</organism>
<keyword evidence="1" id="KW-0472">Membrane</keyword>
<keyword evidence="1" id="KW-1133">Transmembrane helix</keyword>
<name>A0A7S8IUT5_9SPHN</name>
<dbReference type="InterPro" id="IPR010865">
    <property type="entry name" value="DUF1499"/>
</dbReference>
<feature type="transmembrane region" description="Helical" evidence="1">
    <location>
        <begin position="7"/>
        <end position="26"/>
    </location>
</feature>
<evidence type="ECO:0000256" key="1">
    <source>
        <dbReference type="SAM" id="Phobius"/>
    </source>
</evidence>
<sequence>MIAKLPRISLWLAVALVLWFLVAVFGPKFGLIDWKIGFLTMVVAIGPILMGIVGLVAIIALVMAFVKGPRSEWWKAAAALAIPVTLFAGLMSVRAQGDSVPPIHDVATDTANPPQFSPETMAMREKFGANPVDDYTTPIGQTALWADRVKGQPIAAKSHADIIAESYADLVPVPYEGSDAEAMAAVAGAMEDIGLADVRRDDAAGTVEGTAETFAFGFKDDVVARVTEGRIDLRSVSRVGVSDLGYNAARVRKLAKAIEARLAK</sequence>
<dbReference type="KEGG" id="qso:IRL76_02185"/>
<reference evidence="2 3" key="1">
    <citation type="submission" date="2020-11" db="EMBL/GenBank/DDBJ databases">
        <title>The genome sequence of Erythrobacter sp. 6D36.</title>
        <authorList>
            <person name="Liu Y."/>
        </authorList>
    </citation>
    <scope>NUCLEOTIDE SEQUENCE [LARGE SCALE GENOMIC DNA]</scope>
    <source>
        <strain evidence="2 3">6D36</strain>
    </source>
</reference>
<dbReference type="AlphaFoldDB" id="A0A7S8IUT5"/>
<dbReference type="Pfam" id="PF07386">
    <property type="entry name" value="DUF1499"/>
    <property type="match status" value="1"/>
</dbReference>
<dbReference type="Proteomes" id="UP000594459">
    <property type="component" value="Chromosome"/>
</dbReference>
<accession>A0A7S8IUT5</accession>
<dbReference type="RefSeq" id="WP_200982750.1">
    <property type="nucleotide sequence ID" value="NZ_CP064654.1"/>
</dbReference>
<feature type="transmembrane region" description="Helical" evidence="1">
    <location>
        <begin position="38"/>
        <end position="66"/>
    </location>
</feature>
<feature type="transmembrane region" description="Helical" evidence="1">
    <location>
        <begin position="73"/>
        <end position="93"/>
    </location>
</feature>
<gene>
    <name evidence="2" type="ORF">IRL76_02185</name>
</gene>
<protein>
    <submittedName>
        <fullName evidence="2">DUF1499 domain-containing protein</fullName>
    </submittedName>
</protein>
<evidence type="ECO:0000313" key="2">
    <source>
        <dbReference type="EMBL" id="QPC99409.1"/>
    </source>
</evidence>
<dbReference type="EMBL" id="CP064654">
    <property type="protein sequence ID" value="QPC99409.1"/>
    <property type="molecule type" value="Genomic_DNA"/>
</dbReference>
<keyword evidence="1" id="KW-0812">Transmembrane</keyword>
<keyword evidence="3" id="KW-1185">Reference proteome</keyword>